<dbReference type="RefSeq" id="WP_184914081.1">
    <property type="nucleotide sequence ID" value="NZ_JACHJR010000001.1"/>
</dbReference>
<evidence type="ECO:0000313" key="1">
    <source>
        <dbReference type="EMBL" id="MBB4946823.1"/>
    </source>
</evidence>
<organism evidence="1 2">
    <name type="scientific">Kitasatospora gansuensis</name>
    <dbReference type="NCBI Taxonomy" id="258050"/>
    <lineage>
        <taxon>Bacteria</taxon>
        <taxon>Bacillati</taxon>
        <taxon>Actinomycetota</taxon>
        <taxon>Actinomycetes</taxon>
        <taxon>Kitasatosporales</taxon>
        <taxon>Streptomycetaceae</taxon>
        <taxon>Kitasatospora</taxon>
    </lineage>
</organism>
<dbReference type="Proteomes" id="UP000573327">
    <property type="component" value="Unassembled WGS sequence"/>
</dbReference>
<accession>A0A7W7SBJ2</accession>
<keyword evidence="2" id="KW-1185">Reference proteome</keyword>
<reference evidence="1 2" key="1">
    <citation type="submission" date="2020-08" db="EMBL/GenBank/DDBJ databases">
        <title>Sequencing the genomes of 1000 actinobacteria strains.</title>
        <authorList>
            <person name="Klenk H.-P."/>
        </authorList>
    </citation>
    <scope>NUCLEOTIDE SEQUENCE [LARGE SCALE GENOMIC DNA]</scope>
    <source>
        <strain evidence="1 2">DSM 44786</strain>
    </source>
</reference>
<sequence length="178" mass="19259">MTTKQPTPALTAFDQILARATPRRTTVTLYLAGDLAGQIQDLERSLADVGTWSPSSMADADPRREIAEQIADLQGQLRCSAADFRLQALPDEEWSDLLAAHPGRHAEEGFNPVTLSPALVAACCVDPVMTEDEYRGLCQVINHGQREDLEAAAWRVNNDTAVPFSLAASALLGTTAER</sequence>
<name>A0A7W7SBJ2_9ACTN</name>
<gene>
    <name evidence="1" type="ORF">F4556_002358</name>
</gene>
<dbReference type="AlphaFoldDB" id="A0A7W7SBJ2"/>
<comment type="caution">
    <text evidence="1">The sequence shown here is derived from an EMBL/GenBank/DDBJ whole genome shotgun (WGS) entry which is preliminary data.</text>
</comment>
<protein>
    <submittedName>
        <fullName evidence="1">Uncharacterized protein</fullName>
    </submittedName>
</protein>
<dbReference type="EMBL" id="JACHJR010000001">
    <property type="protein sequence ID" value="MBB4946823.1"/>
    <property type="molecule type" value="Genomic_DNA"/>
</dbReference>
<proteinExistence type="predicted"/>
<evidence type="ECO:0000313" key="2">
    <source>
        <dbReference type="Proteomes" id="UP000573327"/>
    </source>
</evidence>